<dbReference type="AlphaFoldDB" id="B3E9V1"/>
<dbReference type="Proteomes" id="UP000002420">
    <property type="component" value="Chromosome"/>
</dbReference>
<gene>
    <name evidence="1" type="ordered locus">Glov_3120</name>
</gene>
<sequence length="121" mass="13548">MQNMVSSTRKAVCRNAAGVVTMVRFDHAIDFALQAIIGDPCYSGEVETRWTNGGFRAPGDDRDRFKEKDSVRLMLGASYDEAFVKPLRELLPEKFTGVAAFRLSNGEFSGKPLLRPFSRKK</sequence>
<organism evidence="1 2">
    <name type="scientific">Trichlorobacter lovleyi (strain ATCC BAA-1151 / DSM 17278 / SZ)</name>
    <name type="common">Geobacter lovleyi</name>
    <dbReference type="NCBI Taxonomy" id="398767"/>
    <lineage>
        <taxon>Bacteria</taxon>
        <taxon>Pseudomonadati</taxon>
        <taxon>Thermodesulfobacteriota</taxon>
        <taxon>Desulfuromonadia</taxon>
        <taxon>Geobacterales</taxon>
        <taxon>Geobacteraceae</taxon>
        <taxon>Trichlorobacter</taxon>
    </lineage>
</organism>
<protein>
    <submittedName>
        <fullName evidence="1">Uncharacterized protein</fullName>
    </submittedName>
</protein>
<dbReference type="RefSeq" id="WP_012471150.1">
    <property type="nucleotide sequence ID" value="NC_010814.1"/>
</dbReference>
<proteinExistence type="predicted"/>
<dbReference type="STRING" id="398767.Glov_3120"/>
<accession>B3E9V1</accession>
<evidence type="ECO:0000313" key="2">
    <source>
        <dbReference type="Proteomes" id="UP000002420"/>
    </source>
</evidence>
<evidence type="ECO:0000313" key="1">
    <source>
        <dbReference type="EMBL" id="ACD96826.1"/>
    </source>
</evidence>
<reference evidence="1 2" key="1">
    <citation type="submission" date="2008-05" db="EMBL/GenBank/DDBJ databases">
        <title>Complete sequence of chromosome of Geobacter lovleyi SZ.</title>
        <authorList>
            <consortium name="US DOE Joint Genome Institute"/>
            <person name="Lucas S."/>
            <person name="Copeland A."/>
            <person name="Lapidus A."/>
            <person name="Glavina del Rio T."/>
            <person name="Dalin E."/>
            <person name="Tice H."/>
            <person name="Bruce D."/>
            <person name="Goodwin L."/>
            <person name="Pitluck S."/>
            <person name="Chertkov O."/>
            <person name="Meincke L."/>
            <person name="Brettin T."/>
            <person name="Detter J.C."/>
            <person name="Han C."/>
            <person name="Tapia R."/>
            <person name="Kuske C.R."/>
            <person name="Schmutz J."/>
            <person name="Larimer F."/>
            <person name="Land M."/>
            <person name="Hauser L."/>
            <person name="Kyrpides N."/>
            <person name="Mikhailova N."/>
            <person name="Sung Y."/>
            <person name="Fletcher K.E."/>
            <person name="Ritalahti K.M."/>
            <person name="Loeffler F.E."/>
            <person name="Richardson P."/>
        </authorList>
    </citation>
    <scope>NUCLEOTIDE SEQUENCE [LARGE SCALE GENOMIC DNA]</scope>
    <source>
        <strain evidence="2">ATCC BAA-1151 / DSM 17278 / SZ</strain>
    </source>
</reference>
<name>B3E9V1_TRIL1</name>
<dbReference type="EMBL" id="CP001089">
    <property type="protein sequence ID" value="ACD96826.1"/>
    <property type="molecule type" value="Genomic_DNA"/>
</dbReference>
<dbReference type="KEGG" id="glo:Glov_3120"/>
<keyword evidence="2" id="KW-1185">Reference proteome</keyword>
<dbReference type="HOGENOM" id="CLU_2034724_0_0_7"/>